<dbReference type="KEGG" id="pay:PAU_02856"/>
<dbReference type="PANTHER" id="PTHR35804">
    <property type="entry name" value="LYSINE EXPORTER LYSO"/>
    <property type="match status" value="1"/>
</dbReference>
<feature type="transmembrane region" description="Helical" evidence="1">
    <location>
        <begin position="6"/>
        <end position="23"/>
    </location>
</feature>
<sequence length="302" mass="32679">MLIMYSGLLIILLPLTLGYFVRLSNKTLLNAVHRLLNAMVYVILFVMGVSLALLEDLGRNLFSIFQYATVFFLCIFAANMLALFLLEKRDPWITGPHKQEKPPSRLHMVFESLRLCGVLILGFLLGLTGWSWLYFASRANEIALVILLLLVGIQLRNSGMNLKQILLNRRGMIIAIIVAISALAGGAVAALILGLPVKTGLALASGYGWYSLSGILLSDAYGPVIGSAAFFNDLARELAAIMLIPALVNRYRSGAIGLSGATSMDFTLPVLQRCGGVSIVPAAIVHGFVLSLLAPLLIAFFT</sequence>
<dbReference type="EMBL" id="FM162591">
    <property type="protein sequence ID" value="CAQ84944.1"/>
    <property type="molecule type" value="Genomic_DNA"/>
</dbReference>
<feature type="transmembrane region" description="Helical" evidence="1">
    <location>
        <begin position="207"/>
        <end position="231"/>
    </location>
</feature>
<accession>C7BQY9</accession>
<keyword evidence="1" id="KW-1133">Transmembrane helix</keyword>
<organism evidence="2 3">
    <name type="scientific">Photorhabdus asymbiotica subsp. asymbiotica (strain ATCC 43949 / 3105-77)</name>
    <name type="common">Xenorhabdus luminescens (strain 2)</name>
    <dbReference type="NCBI Taxonomy" id="553480"/>
    <lineage>
        <taxon>Bacteria</taxon>
        <taxon>Pseudomonadati</taxon>
        <taxon>Pseudomonadota</taxon>
        <taxon>Gammaproteobacteria</taxon>
        <taxon>Enterobacterales</taxon>
        <taxon>Morganellaceae</taxon>
        <taxon>Photorhabdus</taxon>
    </lineage>
</organism>
<dbReference type="AlphaFoldDB" id="C7BQY9"/>
<dbReference type="STRING" id="291112.PAU_02856"/>
<feature type="transmembrane region" description="Helical" evidence="1">
    <location>
        <begin position="172"/>
        <end position="195"/>
    </location>
</feature>
<dbReference type="InterPro" id="IPR005642">
    <property type="entry name" value="LysO"/>
</dbReference>
<proteinExistence type="predicted"/>
<evidence type="ECO:0000313" key="2">
    <source>
        <dbReference type="EMBL" id="CAQ84944.1"/>
    </source>
</evidence>
<dbReference type="GO" id="GO:0015661">
    <property type="term" value="F:L-lysine efflux transmembrane transporter activity"/>
    <property type="evidence" value="ECO:0007669"/>
    <property type="project" value="InterPro"/>
</dbReference>
<evidence type="ECO:0000313" key="3">
    <source>
        <dbReference type="Proteomes" id="UP000002747"/>
    </source>
</evidence>
<feature type="transmembrane region" description="Helical" evidence="1">
    <location>
        <begin position="106"/>
        <end position="126"/>
    </location>
</feature>
<dbReference type="PANTHER" id="PTHR35804:SF1">
    <property type="entry name" value="LYSINE EXPORTER LYSO"/>
    <property type="match status" value="1"/>
</dbReference>
<dbReference type="GO" id="GO:0005886">
    <property type="term" value="C:plasma membrane"/>
    <property type="evidence" value="ECO:0007669"/>
    <property type="project" value="TreeGrafter"/>
</dbReference>
<protein>
    <submittedName>
        <fullName evidence="2">Membrane protein</fullName>
    </submittedName>
</protein>
<reference evidence="2 3" key="1">
    <citation type="journal article" date="2009" name="BMC Genomics">
        <title>Comparative genomics of the emerging human pathogen Photorhabdus asymbiotica with the insect pathogen Photorhabdus luminescens.</title>
        <authorList>
            <person name="Wilkinson P."/>
            <person name="Waterfield N.R."/>
            <person name="Crossman L."/>
            <person name="Corton C."/>
            <person name="Sanchez-Contreras M."/>
            <person name="Vlisidou I."/>
            <person name="Barron A."/>
            <person name="Bignell A."/>
            <person name="Clark L."/>
            <person name="Ormond D."/>
            <person name="Mayho M."/>
            <person name="Bason N."/>
            <person name="Smith F."/>
            <person name="Simmonds M."/>
            <person name="Churcher C."/>
            <person name="Harris D."/>
            <person name="Thompson N.R."/>
            <person name="Quail M."/>
            <person name="Parkhill J."/>
            <person name="ffrench-Constant R.H."/>
        </authorList>
    </citation>
    <scope>NUCLEOTIDE SEQUENCE [LARGE SCALE GENOMIC DNA]</scope>
    <source>
        <strain evidence="3">ATCC 43949 / 3105-77</strain>
    </source>
</reference>
<evidence type="ECO:0000256" key="1">
    <source>
        <dbReference type="SAM" id="Phobius"/>
    </source>
</evidence>
<feature type="transmembrane region" description="Helical" evidence="1">
    <location>
        <begin position="279"/>
        <end position="301"/>
    </location>
</feature>
<name>C7BQY9_PHOAA</name>
<keyword evidence="1" id="KW-0812">Transmembrane</keyword>
<dbReference type="eggNOG" id="COG2431">
    <property type="taxonomic scope" value="Bacteria"/>
</dbReference>
<dbReference type="Pfam" id="PF03956">
    <property type="entry name" value="Lys_export"/>
    <property type="match status" value="1"/>
</dbReference>
<dbReference type="Proteomes" id="UP000002747">
    <property type="component" value="Chromosome"/>
</dbReference>
<gene>
    <name evidence="2" type="primary">ybjE</name>
    <name evidence="2" type="ordered locus">PAU_02856</name>
</gene>
<feature type="transmembrane region" description="Helical" evidence="1">
    <location>
        <begin position="65"/>
        <end position="86"/>
    </location>
</feature>
<keyword evidence="1" id="KW-0472">Membrane</keyword>
<feature type="transmembrane region" description="Helical" evidence="1">
    <location>
        <begin position="35"/>
        <end position="53"/>
    </location>
</feature>